<reference evidence="1 2" key="1">
    <citation type="submission" date="2024-09" db="EMBL/GenBank/DDBJ databases">
        <title>Description of Labrys sedimenti sp. nov., isolated from a diclofenac-degrading enrichment culture, and genome-based reclassification of Labrys portucalensis as a later heterotypic synonym of Labrys neptuniae.</title>
        <authorList>
            <person name="Tancsics A."/>
            <person name="Csepanyi A."/>
        </authorList>
    </citation>
    <scope>NUCLEOTIDE SEQUENCE [LARGE SCALE GENOMIC DNA]</scope>
    <source>
        <strain evidence="1 2">LMG 23412</strain>
    </source>
</reference>
<proteinExistence type="predicted"/>
<gene>
    <name evidence="1" type="ORF">ACETRX_36760</name>
</gene>
<evidence type="ECO:0000313" key="1">
    <source>
        <dbReference type="EMBL" id="MFC2255127.1"/>
    </source>
</evidence>
<organism evidence="1 2">
    <name type="scientific">Labrys neptuniae</name>
    <dbReference type="NCBI Taxonomy" id="376174"/>
    <lineage>
        <taxon>Bacteria</taxon>
        <taxon>Pseudomonadati</taxon>
        <taxon>Pseudomonadota</taxon>
        <taxon>Alphaproteobacteria</taxon>
        <taxon>Hyphomicrobiales</taxon>
        <taxon>Xanthobacteraceae</taxon>
        <taxon>Labrys</taxon>
    </lineage>
</organism>
<evidence type="ECO:0000313" key="2">
    <source>
        <dbReference type="Proteomes" id="UP001595190"/>
    </source>
</evidence>
<feature type="non-terminal residue" evidence="1">
    <location>
        <position position="1"/>
    </location>
</feature>
<sequence>MSKPSFGFNIVNHALIRKVRSKHRLRLAHHRQFGTWLGTRPRPAYLARCTGDDEAGMAGTRQLDTSKNLAIWSAFWFICPADLRGGGMRGQAGFWDIDERYVRLSDAGDPLEKLNAVVPWNVFRKPLAKALKRADGCSLRSITLLGESNRGSFSLRLTEAKPWTRKLDYA</sequence>
<name>A0ABV6ZSN6_9HYPH</name>
<comment type="caution">
    <text evidence="1">The sequence shown here is derived from an EMBL/GenBank/DDBJ whole genome shotgun (WGS) entry which is preliminary data.</text>
</comment>
<dbReference type="Proteomes" id="UP001595190">
    <property type="component" value="Unassembled WGS sequence"/>
</dbReference>
<protein>
    <submittedName>
        <fullName evidence="1">Uncharacterized protein</fullName>
    </submittedName>
</protein>
<dbReference type="EMBL" id="JBHGPK010000082">
    <property type="protein sequence ID" value="MFC2255127.1"/>
    <property type="molecule type" value="Genomic_DNA"/>
</dbReference>
<accession>A0ABV6ZSN6</accession>